<feature type="signal peptide" evidence="1">
    <location>
        <begin position="1"/>
        <end position="20"/>
    </location>
</feature>
<evidence type="ECO:0000313" key="4">
    <source>
        <dbReference type="Proteomes" id="UP001355298"/>
    </source>
</evidence>
<name>A0ABU6IQE7_9FLAO</name>
<proteinExistence type="predicted"/>
<evidence type="ECO:0000313" key="3">
    <source>
        <dbReference type="EMBL" id="MEC4265331.1"/>
    </source>
</evidence>
<comment type="caution">
    <text evidence="3">The sequence shown here is derived from an EMBL/GenBank/DDBJ whole genome shotgun (WGS) entry which is preliminary data.</text>
</comment>
<reference evidence="3 4" key="1">
    <citation type="submission" date="2024-01" db="EMBL/GenBank/DDBJ databases">
        <title>The strains designed SYSU M86414 and SYSU M84420 isolated from the marine sediment in San Sha City (Hainan Province, China).</title>
        <authorList>
            <person name="Guo D."/>
        </authorList>
    </citation>
    <scope>NUCLEOTIDE SEQUENCE [LARGE SCALE GENOMIC DNA]</scope>
    <source>
        <strain evidence="3 4">SYSU M84420</strain>
    </source>
</reference>
<dbReference type="Gene3D" id="2.60.120.1130">
    <property type="match status" value="1"/>
</dbReference>
<dbReference type="RefSeq" id="WP_326278335.1">
    <property type="nucleotide sequence ID" value="NZ_JAYKYV010000005.1"/>
</dbReference>
<organism evidence="3 4">
    <name type="scientific">Flagellimonas halotolerans</name>
    <dbReference type="NCBI Taxonomy" id="3112164"/>
    <lineage>
        <taxon>Bacteria</taxon>
        <taxon>Pseudomonadati</taxon>
        <taxon>Bacteroidota</taxon>
        <taxon>Flavobacteriia</taxon>
        <taxon>Flavobacteriales</taxon>
        <taxon>Flavobacteriaceae</taxon>
        <taxon>Flagellimonas</taxon>
    </lineage>
</organism>
<dbReference type="Pfam" id="PF12969">
    <property type="entry name" value="DUF3857"/>
    <property type="match status" value="1"/>
</dbReference>
<dbReference type="EMBL" id="JAYMGW010000005">
    <property type="protein sequence ID" value="MEC4265331.1"/>
    <property type="molecule type" value="Genomic_DNA"/>
</dbReference>
<dbReference type="InterPro" id="IPR038765">
    <property type="entry name" value="Papain-like_cys_pep_sf"/>
</dbReference>
<dbReference type="SUPFAM" id="SSF54001">
    <property type="entry name" value="Cysteine proteinases"/>
    <property type="match status" value="1"/>
</dbReference>
<accession>A0ABU6IQE7</accession>
<dbReference type="Gene3D" id="2.60.40.3140">
    <property type="match status" value="1"/>
</dbReference>
<evidence type="ECO:0000259" key="2">
    <source>
        <dbReference type="Pfam" id="PF12969"/>
    </source>
</evidence>
<gene>
    <name evidence="3" type="ORF">VOP03_08240</name>
</gene>
<keyword evidence="4" id="KW-1185">Reference proteome</keyword>
<keyword evidence="1" id="KW-0732">Signal</keyword>
<feature type="domain" description="DUF3857" evidence="2">
    <location>
        <begin position="53"/>
        <end position="210"/>
    </location>
</feature>
<sequence length="635" mass="73347">MRFFFFSLFSLLFHFSFSQAYNVGSIPKELRQSADAVVRLDKMDVVVEALDKMTVTGKRVVTVLNEKGNAHIHAYAFYEKNDKVSKLEAIIYDARGEEIKKIKKRDFLDQSAIGGGTLYSESRVLVMKYTPSQYPYTVEFTKEYSTPNTAFAPNWSFLDDYRVGTERSEFSFTVECDIPFRHKEENLEPYQVERIETVTGIAYKAKNLRPLEREPLSPAFRDFAPHIKIAMNEFHLEGINGRATTWQELGKWMHDELLEGRDALSESTISYIKNLVVGISDPLEKTKIVYDYVQENTRYISVQLGIGGWMPISASDVDRVKYGDCKGLTNYTKALLKAVGVESYYTVVHAGPQIRHLDKNFPSMQGNHVFLNVPLGNEEVWLECTSQTTPINHLGTFTDNRNVLKVTPQGGELVRTKENLDEENYQFTQANFQLKDKKDVIGQVKIFSRGSQYDQKYWRTTNTRSEQEEFYKTYWNYVQNLKLGEVAYQNNEDEIEFVETVEFKADNYLSSAGDKLLFAPNISNRNLGVPDRVRNRKMPLVISRGYLDEDEFTIHLPEGYVPETLLLPVNEETKFGSYSVSMEPKEPGVLVYKRRLLIKSGEYPKEDYKMYRDFRKKVAGYDNGKIILTKKESWD</sequence>
<protein>
    <submittedName>
        <fullName evidence="3">DUF3857 domain-containing protein</fullName>
    </submittedName>
</protein>
<dbReference type="Gene3D" id="3.10.620.30">
    <property type="match status" value="1"/>
</dbReference>
<evidence type="ECO:0000256" key="1">
    <source>
        <dbReference type="SAM" id="SignalP"/>
    </source>
</evidence>
<dbReference type="InterPro" id="IPR024618">
    <property type="entry name" value="DUF3857"/>
</dbReference>
<dbReference type="Proteomes" id="UP001355298">
    <property type="component" value="Unassembled WGS sequence"/>
</dbReference>
<feature type="chain" id="PRO_5047456104" evidence="1">
    <location>
        <begin position="21"/>
        <end position="635"/>
    </location>
</feature>